<dbReference type="EMBL" id="RDPI01001097">
    <property type="protein sequence ID" value="MBF4376773.1"/>
    <property type="molecule type" value="Genomic_DNA"/>
</dbReference>
<evidence type="ECO:0000313" key="2">
    <source>
        <dbReference type="EMBL" id="MBF4376773.1"/>
    </source>
</evidence>
<protein>
    <recommendedName>
        <fullName evidence="1">Hemolysin beta-prism lectin domain-containing protein</fullName>
    </recommendedName>
</protein>
<evidence type="ECO:0000313" key="3">
    <source>
        <dbReference type="Proteomes" id="UP000726136"/>
    </source>
</evidence>
<dbReference type="InterPro" id="IPR036404">
    <property type="entry name" value="Jacalin-like_lectin_dom_sf"/>
</dbReference>
<gene>
    <name evidence="2" type="ORF">EAY46_27725</name>
</gene>
<accession>A0ABR9ZE78</accession>
<organism evidence="2 3">
    <name type="scientific">Vibrio anguillarum</name>
    <name type="common">Listonella anguillarum</name>
    <dbReference type="NCBI Taxonomy" id="55601"/>
    <lineage>
        <taxon>Bacteria</taxon>
        <taxon>Pseudomonadati</taxon>
        <taxon>Pseudomonadota</taxon>
        <taxon>Gammaproteobacteria</taxon>
        <taxon>Vibrionales</taxon>
        <taxon>Vibrionaceae</taxon>
        <taxon>Vibrio</taxon>
    </lineage>
</organism>
<reference evidence="2 3" key="1">
    <citation type="journal article" date="2021" name="PeerJ">
        <title>Analysis of 44 Vibrio anguillarum genomes reveals high genetic diversity.</title>
        <authorList>
            <person name="Hansen M.J."/>
            <person name="Dalsgaard I."/>
        </authorList>
    </citation>
    <scope>NUCLEOTIDE SEQUENCE [LARGE SCALE GENOMIC DNA]</scope>
    <source>
        <strain evidence="2 3">040915-1/1B</strain>
    </source>
</reference>
<sequence length="33" mass="3740">HDEVFELPAGSAIRQVKVWSEGWLADGIQFIIK</sequence>
<keyword evidence="3" id="KW-1185">Reference proteome</keyword>
<proteinExistence type="predicted"/>
<dbReference type="Proteomes" id="UP000726136">
    <property type="component" value="Unassembled WGS sequence"/>
</dbReference>
<feature type="non-terminal residue" evidence="2">
    <location>
        <position position="1"/>
    </location>
</feature>
<name>A0ABR9ZE78_VIBAN</name>
<dbReference type="InterPro" id="IPR032496">
    <property type="entry name" value="Hemolysin_beta-prism_lec"/>
</dbReference>
<feature type="domain" description="Hemolysin beta-prism lectin" evidence="1">
    <location>
        <begin position="1"/>
        <end position="30"/>
    </location>
</feature>
<evidence type="ECO:0000259" key="1">
    <source>
        <dbReference type="Pfam" id="PF16458"/>
    </source>
</evidence>
<dbReference type="Pfam" id="PF16458">
    <property type="entry name" value="Beta-prism_lec"/>
    <property type="match status" value="1"/>
</dbReference>
<dbReference type="Gene3D" id="2.100.10.30">
    <property type="entry name" value="Jacalin-like lectin domain"/>
    <property type="match status" value="1"/>
</dbReference>
<comment type="caution">
    <text evidence="2">The sequence shown here is derived from an EMBL/GenBank/DDBJ whole genome shotgun (WGS) entry which is preliminary data.</text>
</comment>